<evidence type="ECO:0000313" key="8">
    <source>
        <dbReference type="Proteomes" id="UP001604277"/>
    </source>
</evidence>
<comment type="subcellular location">
    <subcellularLocation>
        <location evidence="1">Nucleus</location>
    </subcellularLocation>
</comment>
<evidence type="ECO:0000256" key="6">
    <source>
        <dbReference type="SAM" id="MobiDB-lite"/>
    </source>
</evidence>
<dbReference type="InterPro" id="IPR001289">
    <property type="entry name" value="NFYA"/>
</dbReference>
<feature type="compositionally biased region" description="Basic and acidic residues" evidence="6">
    <location>
        <begin position="105"/>
        <end position="114"/>
    </location>
</feature>
<feature type="region of interest" description="Disordered" evidence="6">
    <location>
        <begin position="133"/>
        <end position="166"/>
    </location>
</feature>
<dbReference type="GO" id="GO:0003677">
    <property type="term" value="F:DNA binding"/>
    <property type="evidence" value="ECO:0007669"/>
    <property type="project" value="UniProtKB-KW"/>
</dbReference>
<evidence type="ECO:0000256" key="4">
    <source>
        <dbReference type="ARBA" id="ARBA00023163"/>
    </source>
</evidence>
<dbReference type="Gene3D" id="6.10.250.2430">
    <property type="match status" value="1"/>
</dbReference>
<dbReference type="GO" id="GO:0005634">
    <property type="term" value="C:nucleus"/>
    <property type="evidence" value="ECO:0007669"/>
    <property type="project" value="UniProtKB-SubCell"/>
</dbReference>
<keyword evidence="8" id="KW-1185">Reference proteome</keyword>
<dbReference type="Proteomes" id="UP001604277">
    <property type="component" value="Unassembled WGS sequence"/>
</dbReference>
<organism evidence="7 8">
    <name type="scientific">Forsythia ovata</name>
    <dbReference type="NCBI Taxonomy" id="205694"/>
    <lineage>
        <taxon>Eukaryota</taxon>
        <taxon>Viridiplantae</taxon>
        <taxon>Streptophyta</taxon>
        <taxon>Embryophyta</taxon>
        <taxon>Tracheophyta</taxon>
        <taxon>Spermatophyta</taxon>
        <taxon>Magnoliopsida</taxon>
        <taxon>eudicotyledons</taxon>
        <taxon>Gunneridae</taxon>
        <taxon>Pentapetalae</taxon>
        <taxon>asterids</taxon>
        <taxon>lamiids</taxon>
        <taxon>Lamiales</taxon>
        <taxon>Oleaceae</taxon>
        <taxon>Forsythieae</taxon>
        <taxon>Forsythia</taxon>
    </lineage>
</organism>
<protein>
    <submittedName>
        <fullName evidence="7">Nuclear transcription factor Y subunit A</fullName>
    </submittedName>
</protein>
<dbReference type="EMBL" id="JBFOLJ010000004">
    <property type="protein sequence ID" value="KAL2545333.1"/>
    <property type="molecule type" value="Genomic_DNA"/>
</dbReference>
<keyword evidence="4" id="KW-0804">Transcription</keyword>
<dbReference type="AlphaFoldDB" id="A0ABD1W935"/>
<keyword evidence="3" id="KW-0238">DNA-binding</keyword>
<dbReference type="PROSITE" id="PS51152">
    <property type="entry name" value="NFYA_HAP2_2"/>
    <property type="match status" value="1"/>
</dbReference>
<gene>
    <name evidence="7" type="ORF">Fot_14566</name>
</gene>
<evidence type="ECO:0000256" key="1">
    <source>
        <dbReference type="ARBA" id="ARBA00004123"/>
    </source>
</evidence>
<comment type="caution">
    <text evidence="7">The sequence shown here is derived from an EMBL/GenBank/DDBJ whole genome shotgun (WGS) entry which is preliminary data.</text>
</comment>
<feature type="compositionally biased region" description="Polar residues" evidence="6">
    <location>
        <begin position="91"/>
        <end position="100"/>
    </location>
</feature>
<name>A0ABD1W935_9LAMI</name>
<accession>A0ABD1W935</accession>
<evidence type="ECO:0000256" key="5">
    <source>
        <dbReference type="ARBA" id="ARBA00023242"/>
    </source>
</evidence>
<feature type="region of interest" description="Disordered" evidence="6">
    <location>
        <begin position="89"/>
        <end position="121"/>
    </location>
</feature>
<keyword evidence="2" id="KW-0805">Transcription regulation</keyword>
<evidence type="ECO:0000256" key="3">
    <source>
        <dbReference type="ARBA" id="ARBA00023125"/>
    </source>
</evidence>
<reference evidence="8" key="1">
    <citation type="submission" date="2024-07" db="EMBL/GenBank/DDBJ databases">
        <title>Two chromosome-level genome assemblies of Korean endemic species Abeliophyllum distichum and Forsythia ovata (Oleaceae).</title>
        <authorList>
            <person name="Jang H."/>
        </authorList>
    </citation>
    <scope>NUCLEOTIDE SEQUENCE [LARGE SCALE GENOMIC DNA]</scope>
</reference>
<proteinExistence type="predicted"/>
<keyword evidence="5" id="KW-0539">Nucleus</keyword>
<evidence type="ECO:0000313" key="7">
    <source>
        <dbReference type="EMBL" id="KAL2545333.1"/>
    </source>
</evidence>
<sequence>MTTAEGPIFVNAKQYRDFIRCRQSYAKAKMENKVLKLSKCLSSISNDGHGIVMASELISWQLGRLCVRVAGTTYIPSMDLRFFIKSHHKPSQNLSPSHSSPPKLEVSETTHHTDTPLALSPIQARIVSTVKDKPGNDSCAVVSPESQSDKTSTESGNDSRVQEPKSVIKDLEEIRAETIYHVQKHQIVQQPRLSMGKKPEGVESTM</sequence>
<evidence type="ECO:0000256" key="2">
    <source>
        <dbReference type="ARBA" id="ARBA00023015"/>
    </source>
</evidence>